<feature type="active site" evidence="2">
    <location>
        <position position="213"/>
    </location>
</feature>
<evidence type="ECO:0000313" key="6">
    <source>
        <dbReference type="Proteomes" id="UP000249299"/>
    </source>
</evidence>
<evidence type="ECO:0000256" key="2">
    <source>
        <dbReference type="PIRSR" id="PIRSR640198-1"/>
    </source>
</evidence>
<feature type="binding site" evidence="1">
    <location>
        <begin position="218"/>
        <end position="224"/>
    </location>
    <ligand>
        <name>ATP</name>
        <dbReference type="ChEBI" id="CHEBI:30616"/>
    </ligand>
</feature>
<feature type="binding site" evidence="3">
    <location>
        <begin position="255"/>
        <end position="256"/>
    </location>
    <ligand>
        <name>ATP</name>
        <dbReference type="ChEBI" id="CHEBI:30616"/>
    </ligand>
</feature>
<dbReference type="PROSITE" id="PS51459">
    <property type="entry name" value="FIDO"/>
    <property type="match status" value="1"/>
</dbReference>
<feature type="binding site" evidence="3">
    <location>
        <begin position="217"/>
        <end position="224"/>
    </location>
    <ligand>
        <name>ATP</name>
        <dbReference type="ChEBI" id="CHEBI:30616"/>
    </ligand>
</feature>
<dbReference type="Gene3D" id="1.10.3290.10">
    <property type="entry name" value="Fido-like domain"/>
    <property type="match status" value="1"/>
</dbReference>
<dbReference type="PIRSF" id="PIRSF038925">
    <property type="entry name" value="AMP-prot_trans"/>
    <property type="match status" value="1"/>
</dbReference>
<sequence>MNERIGKWVETATGGEVVRAYVPNPLPPTPPVDLAAFAGQIEQANLALGRLDGVTSILPSPALFIFMYVRKEALLSSQIEGTQSSLSDLLLFEADEIPLVPLDDVQEVSNYIAAMEYGLRRMRDGFPLSLRLIREIHGVLLKKGRGASAQPGEFRRSQNWIGGARPSRATFVPPPPDQLLECLSKFELFLHDEQNLPTIVKAAYAHVQFETIHPFLDGNGRLGRLLITFLLCTEGVLREPTLYLSLYFKTHRQHYYDLLQRVRTHGEWEQWLAFFLDGVAEVANQAVQTAHRILELFEADAAKIQSLGRAASSAAVVHQYLQKHALTTSGKASGELALSEPTVNSALKHLQKLGIVQEITGKQRRRVYAYDAYLAILREGTER</sequence>
<keyword evidence="1" id="KW-0067">ATP-binding</keyword>
<keyword evidence="1" id="KW-0547">Nucleotide-binding</keyword>
<dbReference type="SUPFAM" id="SSF140931">
    <property type="entry name" value="Fic-like"/>
    <property type="match status" value="1"/>
</dbReference>
<feature type="binding site" evidence="1">
    <location>
        <position position="255"/>
    </location>
    <ligand>
        <name>ATP</name>
        <dbReference type="ChEBI" id="CHEBI:30616"/>
    </ligand>
</feature>
<proteinExistence type="predicted"/>
<dbReference type="RefSeq" id="WP_111436791.1">
    <property type="nucleotide sequence ID" value="NZ_JACIGG010000034.1"/>
</dbReference>
<keyword evidence="6" id="KW-1185">Reference proteome</keyword>
<comment type="caution">
    <text evidence="5">The sequence shown here is derived from an EMBL/GenBank/DDBJ whole genome shotgun (WGS) entry which is preliminary data.</text>
</comment>
<dbReference type="AlphaFoldDB" id="A0A327JEZ5"/>
<dbReference type="EMBL" id="NPEV01000094">
    <property type="protein sequence ID" value="RAI23855.1"/>
    <property type="molecule type" value="Genomic_DNA"/>
</dbReference>
<feature type="binding site" evidence="1">
    <location>
        <position position="213"/>
    </location>
    <ligand>
        <name>ATP</name>
        <dbReference type="ChEBI" id="CHEBI:30616"/>
    </ligand>
</feature>
<gene>
    <name evidence="5" type="ORF">CH339_23070</name>
</gene>
<dbReference type="Pfam" id="PF02661">
    <property type="entry name" value="Fic"/>
    <property type="match status" value="1"/>
</dbReference>
<dbReference type="PANTHER" id="PTHR13504:SF38">
    <property type="entry name" value="FIDO DOMAIN-CONTAINING PROTEIN"/>
    <property type="match status" value="1"/>
</dbReference>
<dbReference type="PANTHER" id="PTHR13504">
    <property type="entry name" value="FIDO DOMAIN-CONTAINING PROTEIN DDB_G0283145"/>
    <property type="match status" value="1"/>
</dbReference>
<accession>A0A327JEZ5</accession>
<feature type="binding site" evidence="1">
    <location>
        <position position="80"/>
    </location>
    <ligand>
        <name>ATP</name>
        <dbReference type="ChEBI" id="CHEBI:30616"/>
    </ligand>
</feature>
<evidence type="ECO:0000259" key="4">
    <source>
        <dbReference type="PROSITE" id="PS51459"/>
    </source>
</evidence>
<protein>
    <submittedName>
        <fullName evidence="5">Cell filamentation protein Fic</fullName>
    </submittedName>
</protein>
<dbReference type="GO" id="GO:0005524">
    <property type="term" value="F:ATP binding"/>
    <property type="evidence" value="ECO:0007669"/>
    <property type="project" value="UniProtKB-KW"/>
</dbReference>
<evidence type="ECO:0000313" key="5">
    <source>
        <dbReference type="EMBL" id="RAI23855.1"/>
    </source>
</evidence>
<dbReference type="Pfam" id="PF13784">
    <property type="entry name" value="Fic_N"/>
    <property type="match status" value="1"/>
</dbReference>
<organism evidence="5 6">
    <name type="scientific">Rhodobium orientis</name>
    <dbReference type="NCBI Taxonomy" id="34017"/>
    <lineage>
        <taxon>Bacteria</taxon>
        <taxon>Pseudomonadati</taxon>
        <taxon>Pseudomonadota</taxon>
        <taxon>Alphaproteobacteria</taxon>
        <taxon>Hyphomicrobiales</taxon>
        <taxon>Rhodobiaceae</taxon>
        <taxon>Rhodobium</taxon>
    </lineage>
</organism>
<evidence type="ECO:0000256" key="3">
    <source>
        <dbReference type="PIRSR" id="PIRSR640198-2"/>
    </source>
</evidence>
<feature type="domain" description="Fido" evidence="4">
    <location>
        <begin position="128"/>
        <end position="277"/>
    </location>
</feature>
<evidence type="ECO:0000256" key="1">
    <source>
        <dbReference type="PIRSR" id="PIRSR038925-1"/>
    </source>
</evidence>
<reference evidence="5 6" key="1">
    <citation type="submission" date="2017-07" db="EMBL/GenBank/DDBJ databases">
        <title>Draft Genome Sequences of Select Purple Nonsulfur Bacteria.</title>
        <authorList>
            <person name="Lasarre B."/>
            <person name="Mckinlay J.B."/>
        </authorList>
    </citation>
    <scope>NUCLEOTIDE SEQUENCE [LARGE SCALE GENOMIC DNA]</scope>
    <source>
        <strain evidence="5 6">DSM 11290</strain>
    </source>
</reference>
<dbReference type="Proteomes" id="UP000249299">
    <property type="component" value="Unassembled WGS sequence"/>
</dbReference>
<dbReference type="InterPro" id="IPR036597">
    <property type="entry name" value="Fido-like_dom_sf"/>
</dbReference>
<name>A0A327JEZ5_9HYPH</name>
<dbReference type="OrthoDB" id="9813719at2"/>
<dbReference type="InterPro" id="IPR025758">
    <property type="entry name" value="Fic/DOC_N"/>
</dbReference>
<dbReference type="InterPro" id="IPR003812">
    <property type="entry name" value="Fido"/>
</dbReference>
<dbReference type="InterPro" id="IPR040198">
    <property type="entry name" value="Fido_containing"/>
</dbReference>
<dbReference type="InterPro" id="IPR026287">
    <property type="entry name" value="SoFic-like"/>
</dbReference>